<accession>A0AAV3T7P9</accession>
<proteinExistence type="predicted"/>
<reference evidence="3 4" key="1">
    <citation type="journal article" date="2019" name="Int. J. Syst. Evol. Microbiol.">
        <title>The Global Catalogue of Microorganisms (GCM) 10K type strain sequencing project: providing services to taxonomists for standard genome sequencing and annotation.</title>
        <authorList>
            <consortium name="The Broad Institute Genomics Platform"/>
            <consortium name="The Broad Institute Genome Sequencing Center for Infectious Disease"/>
            <person name="Wu L."/>
            <person name="Ma J."/>
        </authorList>
    </citation>
    <scope>NUCLEOTIDE SEQUENCE [LARGE SCALE GENOMIC DNA]</scope>
    <source>
        <strain evidence="3 4">JCM 16328</strain>
    </source>
</reference>
<dbReference type="EMBL" id="BAAADV010000001">
    <property type="protein sequence ID" value="GAA0668880.1"/>
    <property type="molecule type" value="Genomic_DNA"/>
</dbReference>
<feature type="transmembrane region" description="Helical" evidence="1">
    <location>
        <begin position="115"/>
        <end position="134"/>
    </location>
</feature>
<organism evidence="3 4">
    <name type="scientific">Natronoarchaeum mannanilyticum</name>
    <dbReference type="NCBI Taxonomy" id="926360"/>
    <lineage>
        <taxon>Archaea</taxon>
        <taxon>Methanobacteriati</taxon>
        <taxon>Methanobacteriota</taxon>
        <taxon>Stenosarchaea group</taxon>
        <taxon>Halobacteria</taxon>
        <taxon>Halobacteriales</taxon>
        <taxon>Natronoarchaeaceae</taxon>
    </lineage>
</organism>
<comment type="caution">
    <text evidence="3">The sequence shown here is derived from an EMBL/GenBank/DDBJ whole genome shotgun (WGS) entry which is preliminary data.</text>
</comment>
<dbReference type="Pfam" id="PF02397">
    <property type="entry name" value="Bac_transf"/>
    <property type="match status" value="1"/>
</dbReference>
<name>A0AAV3T7P9_9EURY</name>
<dbReference type="RefSeq" id="WP_343773156.1">
    <property type="nucleotide sequence ID" value="NZ_BAAADV010000001.1"/>
</dbReference>
<feature type="transmembrane region" description="Helical" evidence="1">
    <location>
        <begin position="289"/>
        <end position="310"/>
    </location>
</feature>
<evidence type="ECO:0000256" key="1">
    <source>
        <dbReference type="SAM" id="Phobius"/>
    </source>
</evidence>
<keyword evidence="1" id="KW-0472">Membrane</keyword>
<keyword evidence="3" id="KW-0808">Transferase</keyword>
<protein>
    <submittedName>
        <fullName evidence="3">Sugar transferase</fullName>
    </submittedName>
</protein>
<feature type="domain" description="Bacterial sugar transferase" evidence="2">
    <location>
        <begin position="284"/>
        <end position="461"/>
    </location>
</feature>
<dbReference type="PANTHER" id="PTHR30576:SF0">
    <property type="entry name" value="UNDECAPRENYL-PHOSPHATE N-ACETYLGALACTOSAMINYL 1-PHOSPHATE TRANSFERASE-RELATED"/>
    <property type="match status" value="1"/>
</dbReference>
<keyword evidence="4" id="KW-1185">Reference proteome</keyword>
<feature type="transmembrane region" description="Helical" evidence="1">
    <location>
        <begin position="92"/>
        <end position="109"/>
    </location>
</feature>
<dbReference type="AlphaFoldDB" id="A0AAV3T7P9"/>
<sequence length="471" mass="52180">MLTGWRYRIGAATGALLLTVGAVFAANVPVSQEAATAYVPLLDRFGIGTQSGVPFVRTLILTTLAVLVSLVPLYKPRPQRILDTVHTSLKRVIAAGLALATVGFFDWSHRVPRTTLLLAFGVLSVVIPVFFVWIRRRPRGDGERVLIVGDDAGQIETIVTETSLPLLGYLCPTSAFAEDRNGVAADETTPTALADGGVQGLERLGGLSRLEDVLVEFDVDTVVLAFHEPDRAEFFGALDACHEHGVAAKVHREYADTVLISQDAVDTLVDIELEPWDSQDYLFKRAFDIAFSGAALLFLSPVITLIVLAIKIEGEGPVFFTQTRTYLYGNTFEIRKFRTLKPKPGGEVGTTIEEDRHTPLGQFLRTTHLDELPQLWSILVGEMSVVGPRPAQTELEDEFENKADGWRQRWFVKPGLTGLAQIKEATSKDPARKLQYDLQYIRNQSFLYDVKILCRQLWKVFEDVVGLVRGE</sequence>
<keyword evidence="1" id="KW-1133">Transmembrane helix</keyword>
<evidence type="ECO:0000313" key="3">
    <source>
        <dbReference type="EMBL" id="GAA0668880.1"/>
    </source>
</evidence>
<evidence type="ECO:0000259" key="2">
    <source>
        <dbReference type="Pfam" id="PF02397"/>
    </source>
</evidence>
<keyword evidence="1" id="KW-0812">Transmembrane</keyword>
<feature type="transmembrane region" description="Helical" evidence="1">
    <location>
        <begin position="49"/>
        <end position="71"/>
    </location>
</feature>
<evidence type="ECO:0000313" key="4">
    <source>
        <dbReference type="Proteomes" id="UP001500420"/>
    </source>
</evidence>
<dbReference type="InterPro" id="IPR003362">
    <property type="entry name" value="Bact_transf"/>
</dbReference>
<gene>
    <name evidence="3" type="ORF">GCM10009020_13440</name>
</gene>
<dbReference type="PANTHER" id="PTHR30576">
    <property type="entry name" value="COLANIC BIOSYNTHESIS UDP-GLUCOSE LIPID CARRIER TRANSFERASE"/>
    <property type="match status" value="1"/>
</dbReference>
<dbReference type="Proteomes" id="UP001500420">
    <property type="component" value="Unassembled WGS sequence"/>
</dbReference>
<dbReference type="GO" id="GO:0016780">
    <property type="term" value="F:phosphotransferase activity, for other substituted phosphate groups"/>
    <property type="evidence" value="ECO:0007669"/>
    <property type="project" value="TreeGrafter"/>
</dbReference>